<accession>A0ABW2UFC4</accession>
<dbReference type="RefSeq" id="WP_377399584.1">
    <property type="nucleotide sequence ID" value="NZ_JBHTFQ010000002.1"/>
</dbReference>
<keyword evidence="1" id="KW-0175">Coiled coil</keyword>
<feature type="region of interest" description="Disordered" evidence="2">
    <location>
        <begin position="146"/>
        <end position="167"/>
    </location>
</feature>
<feature type="coiled-coil region" evidence="1">
    <location>
        <begin position="360"/>
        <end position="417"/>
    </location>
</feature>
<reference evidence="5" key="1">
    <citation type="journal article" date="2019" name="Int. J. Syst. Evol. Microbiol.">
        <title>The Global Catalogue of Microorganisms (GCM) 10K type strain sequencing project: providing services to taxonomists for standard genome sequencing and annotation.</title>
        <authorList>
            <consortium name="The Broad Institute Genomics Platform"/>
            <consortium name="The Broad Institute Genome Sequencing Center for Infectious Disease"/>
            <person name="Wu L."/>
            <person name="Ma J."/>
        </authorList>
    </citation>
    <scope>NUCLEOTIDE SEQUENCE [LARGE SCALE GENOMIC DNA]</scope>
    <source>
        <strain evidence="5">CGMCC 1.12750</strain>
    </source>
</reference>
<feature type="compositionally biased region" description="Low complexity" evidence="2">
    <location>
        <begin position="15"/>
        <end position="35"/>
    </location>
</feature>
<feature type="transmembrane region" description="Helical" evidence="3">
    <location>
        <begin position="186"/>
        <end position="209"/>
    </location>
</feature>
<dbReference type="InterPro" id="IPR050445">
    <property type="entry name" value="Bact_polysacc_biosynth/exp"/>
</dbReference>
<keyword evidence="3" id="KW-0812">Transmembrane</keyword>
<dbReference type="Gene3D" id="1.20.120.1490">
    <property type="match status" value="1"/>
</dbReference>
<dbReference type="PANTHER" id="PTHR32309">
    <property type="entry name" value="TYROSINE-PROTEIN KINASE"/>
    <property type="match status" value="1"/>
</dbReference>
<feature type="compositionally biased region" description="Basic residues" evidence="2">
    <location>
        <begin position="1"/>
        <end position="12"/>
    </location>
</feature>
<dbReference type="EMBL" id="JBHTFQ010000002">
    <property type="protein sequence ID" value="MFC7703382.1"/>
    <property type="molecule type" value="Genomic_DNA"/>
</dbReference>
<organism evidence="4 5">
    <name type="scientific">Plastorhodobacter daqingensis</name>
    <dbReference type="NCBI Taxonomy" id="1387281"/>
    <lineage>
        <taxon>Bacteria</taxon>
        <taxon>Pseudomonadati</taxon>
        <taxon>Pseudomonadota</taxon>
        <taxon>Alphaproteobacteria</taxon>
        <taxon>Rhodobacterales</taxon>
        <taxon>Paracoccaceae</taxon>
        <taxon>Plastorhodobacter</taxon>
    </lineage>
</organism>
<dbReference type="PANTHER" id="PTHR32309:SF13">
    <property type="entry name" value="FERRIC ENTEROBACTIN TRANSPORT PROTEIN FEPE"/>
    <property type="match status" value="1"/>
</dbReference>
<name>A0ABW2UFC4_9RHOB</name>
<dbReference type="Proteomes" id="UP001596516">
    <property type="component" value="Unassembled WGS sequence"/>
</dbReference>
<feature type="compositionally biased region" description="Basic and acidic residues" evidence="2">
    <location>
        <begin position="47"/>
        <end position="63"/>
    </location>
</feature>
<evidence type="ECO:0000313" key="4">
    <source>
        <dbReference type="EMBL" id="MFC7703382.1"/>
    </source>
</evidence>
<keyword evidence="3" id="KW-0472">Membrane</keyword>
<comment type="caution">
    <text evidence="4">The sequence shown here is derived from an EMBL/GenBank/DDBJ whole genome shotgun (WGS) entry which is preliminary data.</text>
</comment>
<evidence type="ECO:0000313" key="5">
    <source>
        <dbReference type="Proteomes" id="UP001596516"/>
    </source>
</evidence>
<sequence length="546" mass="60238">MTTRPRAKKYRVRLSGSDAAGPGEGAAAAKSAARATQPRKGKAAQASERDDAHMFEAPDRDDMLAGGSAGTAGPDAGDENLTSRQLRMARRLAIRHGIDCSSDLDAVHQLRARGIDPFSRENMLELVIGQDDGAPGTDIARVEGDQLPRKLQPAPPPSPERRAEEDRTRQILSIQRDIARRRQRRMMLLVAQLLFFVFLPTVIAGYYYYRVATPLYSTLSEMVIQQAEGQQSQLGGLFSGTGLATSQDSITVQSYLQSREAMLRLDAELGFKAHFSQESIDPIHRLPADATNEAAYRVYKRMVQIGYDPTEGILKMEVIAADPDVARAFALALISYAEEQVDQLTQRLRADQMSGATTSFEDAEAKMLAAQRRVVELQQSYEVISSEVEVNLLTNQISQLENQLTQERLTLQELLSNPNPNRARVDPLERRIATLESEIATTRARLTQDSATGLSIARIQSELLVAQADVHTRQAMLAQALQQLEAARIEANKQVRYLSLGVSPVAPDEPSYPRAFENTALVFLIFGGIYLMLSMTASILREQVSA</sequence>
<evidence type="ECO:0000256" key="2">
    <source>
        <dbReference type="SAM" id="MobiDB-lite"/>
    </source>
</evidence>
<protein>
    <submittedName>
        <fullName evidence="4">Capsule biosynthesis protein</fullName>
    </submittedName>
</protein>
<keyword evidence="3" id="KW-1133">Transmembrane helix</keyword>
<evidence type="ECO:0000256" key="1">
    <source>
        <dbReference type="SAM" id="Coils"/>
    </source>
</evidence>
<gene>
    <name evidence="4" type="ORF">ACFQXB_04140</name>
</gene>
<keyword evidence="5" id="KW-1185">Reference proteome</keyword>
<feature type="transmembrane region" description="Helical" evidence="3">
    <location>
        <begin position="520"/>
        <end position="540"/>
    </location>
</feature>
<proteinExistence type="predicted"/>
<feature type="region of interest" description="Disordered" evidence="2">
    <location>
        <begin position="1"/>
        <end position="80"/>
    </location>
</feature>
<evidence type="ECO:0000256" key="3">
    <source>
        <dbReference type="SAM" id="Phobius"/>
    </source>
</evidence>